<keyword evidence="3 12" id="KW-0378">Hydrolase</keyword>
<dbReference type="PANTHER" id="PTHR11070">
    <property type="entry name" value="UVRD / RECB / PCRA DNA HELICASE FAMILY MEMBER"/>
    <property type="match status" value="1"/>
</dbReference>
<keyword evidence="5 12" id="KW-0067">ATP-binding</keyword>
<dbReference type="Gene3D" id="1.10.486.10">
    <property type="entry name" value="PCRA, domain 4"/>
    <property type="match status" value="1"/>
</dbReference>
<keyword evidence="4 12" id="KW-0347">Helicase</keyword>
<dbReference type="Gene3D" id="3.40.50.300">
    <property type="entry name" value="P-loop containing nucleotide triphosphate hydrolases"/>
    <property type="match status" value="2"/>
</dbReference>
<keyword evidence="2 12" id="KW-0547">Nucleotide-binding</keyword>
<evidence type="ECO:0000256" key="4">
    <source>
        <dbReference type="ARBA" id="ARBA00022806"/>
    </source>
</evidence>
<dbReference type="KEGG" id="ptan:CRYO30217_03051"/>
<accession>A0A916ND36</accession>
<evidence type="ECO:0000256" key="10">
    <source>
        <dbReference type="ARBA" id="ARBA00034923"/>
    </source>
</evidence>
<comment type="catalytic activity">
    <reaction evidence="8">
        <text>Couples ATP hydrolysis with the unwinding of duplex DNA by translocating in the 3'-5' direction.</text>
        <dbReference type="EC" id="5.6.2.4"/>
    </reaction>
</comment>
<evidence type="ECO:0000256" key="2">
    <source>
        <dbReference type="ARBA" id="ARBA00022741"/>
    </source>
</evidence>
<evidence type="ECO:0000259" key="15">
    <source>
        <dbReference type="PROSITE" id="PS51217"/>
    </source>
</evidence>
<dbReference type="Proteomes" id="UP000683507">
    <property type="component" value="Chromosome"/>
</dbReference>
<dbReference type="GO" id="GO:0005829">
    <property type="term" value="C:cytosol"/>
    <property type="evidence" value="ECO:0007669"/>
    <property type="project" value="TreeGrafter"/>
</dbReference>
<dbReference type="PROSITE" id="PS51198">
    <property type="entry name" value="UVRD_HELICASE_ATP_BIND"/>
    <property type="match status" value="1"/>
</dbReference>
<dbReference type="InterPro" id="IPR027417">
    <property type="entry name" value="P-loop_NTPase"/>
</dbReference>
<dbReference type="RefSeq" id="WP_258543243.1">
    <property type="nucleotide sequence ID" value="NZ_OU015584.1"/>
</dbReference>
<reference evidence="16" key="1">
    <citation type="submission" date="2021-04" db="EMBL/GenBank/DDBJ databases">
        <authorList>
            <person name="Rodrigo-Torres L."/>
            <person name="Arahal R. D."/>
            <person name="Lucena T."/>
        </authorList>
    </citation>
    <scope>NUCLEOTIDE SEQUENCE</scope>
    <source>
        <strain evidence="16">AS29M-1</strain>
    </source>
</reference>
<evidence type="ECO:0000256" key="6">
    <source>
        <dbReference type="ARBA" id="ARBA00023125"/>
    </source>
</evidence>
<protein>
    <recommendedName>
        <fullName evidence="9">DNA 3'-5' helicase</fullName>
        <ecNumber evidence="9">5.6.2.4</ecNumber>
    </recommendedName>
    <alternativeName>
        <fullName evidence="10">DNA 3'-5' helicase II</fullName>
    </alternativeName>
</protein>
<dbReference type="AlphaFoldDB" id="A0A916ND36"/>
<feature type="compositionally biased region" description="Low complexity" evidence="13">
    <location>
        <begin position="690"/>
        <end position="710"/>
    </location>
</feature>
<dbReference type="GO" id="GO:0005524">
    <property type="term" value="F:ATP binding"/>
    <property type="evidence" value="ECO:0007669"/>
    <property type="project" value="UniProtKB-UniRule"/>
</dbReference>
<evidence type="ECO:0000256" key="8">
    <source>
        <dbReference type="ARBA" id="ARBA00034617"/>
    </source>
</evidence>
<evidence type="ECO:0000256" key="12">
    <source>
        <dbReference type="PROSITE-ProRule" id="PRU00560"/>
    </source>
</evidence>
<keyword evidence="7" id="KW-0413">Isomerase</keyword>
<dbReference type="Gene3D" id="1.10.10.160">
    <property type="match status" value="1"/>
</dbReference>
<dbReference type="InterPro" id="IPR000212">
    <property type="entry name" value="DNA_helicase_UvrD/REP"/>
</dbReference>
<sequence length="781" mass="88700">MEYLKELNDPQRAAASHLEGPMMVIAGAGSGKTRVLTYRIAHLIDNGVDPFNILALTFTNKAAKEMKERIANMIGGHEARNIWMGTFHSIFARILRSEYDKIGYPSNFTIYDTQDSKSLLKTIIKEMGLDDKLYKTNIVYGRISSAKNNLISPQAYLKNVEIVSEDQSNARPKMGDIYLEYAKRCYRAGAMDFDDLLFITNVLLKKHPDVLLKYQEKFKYILVDEYQDTNYSQYLIVKRLAARYENLCVVGDDAQSIYAFRGANIQNILNFKRDYPDYKLYKLEQNYRSTQTIVDAANSIIDNNRDQIKKDVWTSNPEGDKIRVVRTYSDNEEGKFVANDIFESKNNLQASDNDFAILYRTNAQSRSMEEALRKLNIPYKIYGGLSFYQRKEIKDLLAYFRLAANPKDEEAFKRIVNYPKRGIGNTTIDKLTIGANNAGASLWNAACNPAEFGVQLSSGVFNKLQQFTLMMKSFASKLDNTKAFELADEIAKVSGIYKELYADKTPEGVARYENIQELLNGIQEFTDNESTDEKIVTLPDFLIDVALLTDADNESEEDKDKVTLMTIHSAKGLEFPYVYIVGLEENLFPSQLSISTRSELEEERRLFYVAVTRAEKKCTLSYATSRYRWGQLSQCEPSRFIEEIDSRFLDTSLTNQEKSPMHLGDDDFDFGGFNGGQKKKQPTYLDKYKNQSQKYSKKSSSTGTSAPSKPNFGVPKNLKKVSGTTKAAKVDVSKVIPGVQVMHDRFGKGKVLTVEDGKATVFFPSHGQKQLLLQFAKLEVL</sequence>
<dbReference type="SUPFAM" id="SSF52540">
    <property type="entry name" value="P-loop containing nucleoside triphosphate hydrolases"/>
    <property type="match status" value="1"/>
</dbReference>
<dbReference type="GO" id="GO:0033202">
    <property type="term" value="C:DNA helicase complex"/>
    <property type="evidence" value="ECO:0007669"/>
    <property type="project" value="TreeGrafter"/>
</dbReference>
<keyword evidence="17" id="KW-1185">Reference proteome</keyword>
<dbReference type="PANTHER" id="PTHR11070:SF2">
    <property type="entry name" value="ATP-DEPENDENT DNA HELICASE SRS2"/>
    <property type="match status" value="1"/>
</dbReference>
<evidence type="ECO:0000256" key="5">
    <source>
        <dbReference type="ARBA" id="ARBA00022840"/>
    </source>
</evidence>
<feature type="region of interest" description="Disordered" evidence="13">
    <location>
        <begin position="678"/>
        <end position="718"/>
    </location>
</feature>
<feature type="binding site" evidence="12">
    <location>
        <begin position="26"/>
        <end position="33"/>
    </location>
    <ligand>
        <name>ATP</name>
        <dbReference type="ChEBI" id="CHEBI:30616"/>
    </ligand>
</feature>
<dbReference type="Pfam" id="PF00580">
    <property type="entry name" value="UvrD-helicase"/>
    <property type="match status" value="1"/>
</dbReference>
<feature type="domain" description="UvrD-like helicase C-terminal" evidence="15">
    <location>
        <begin position="291"/>
        <end position="572"/>
    </location>
</feature>
<organism evidence="16 17">
    <name type="scientific">Parvicella tangerina</name>
    <dbReference type="NCBI Taxonomy" id="2829795"/>
    <lineage>
        <taxon>Bacteria</taxon>
        <taxon>Pseudomonadati</taxon>
        <taxon>Bacteroidota</taxon>
        <taxon>Flavobacteriia</taxon>
        <taxon>Flavobacteriales</taxon>
        <taxon>Parvicellaceae</taxon>
        <taxon>Parvicella</taxon>
    </lineage>
</organism>
<dbReference type="EMBL" id="OU015584">
    <property type="protein sequence ID" value="CAG5086228.1"/>
    <property type="molecule type" value="Genomic_DNA"/>
</dbReference>
<evidence type="ECO:0000313" key="17">
    <source>
        <dbReference type="Proteomes" id="UP000683507"/>
    </source>
</evidence>
<comment type="similarity">
    <text evidence="1">Belongs to the helicase family. UvrD subfamily.</text>
</comment>
<dbReference type="GO" id="GO:0000725">
    <property type="term" value="P:recombinational repair"/>
    <property type="evidence" value="ECO:0007669"/>
    <property type="project" value="TreeGrafter"/>
</dbReference>
<dbReference type="GO" id="GO:0003677">
    <property type="term" value="F:DNA binding"/>
    <property type="evidence" value="ECO:0007669"/>
    <property type="project" value="UniProtKB-KW"/>
</dbReference>
<dbReference type="GO" id="GO:0016787">
    <property type="term" value="F:hydrolase activity"/>
    <property type="evidence" value="ECO:0007669"/>
    <property type="project" value="UniProtKB-UniRule"/>
</dbReference>
<keyword evidence="6" id="KW-0238">DNA-binding</keyword>
<gene>
    <name evidence="16" type="primary">pcrA</name>
    <name evidence="16" type="ORF">CRYO30217_03051</name>
</gene>
<evidence type="ECO:0000256" key="11">
    <source>
        <dbReference type="ARBA" id="ARBA00048988"/>
    </source>
</evidence>
<dbReference type="InterPro" id="IPR014016">
    <property type="entry name" value="UvrD-like_ATP-bd"/>
</dbReference>
<feature type="domain" description="UvrD-like helicase ATP-binding" evidence="14">
    <location>
        <begin position="5"/>
        <end position="290"/>
    </location>
</feature>
<evidence type="ECO:0000256" key="3">
    <source>
        <dbReference type="ARBA" id="ARBA00022801"/>
    </source>
</evidence>
<comment type="catalytic activity">
    <reaction evidence="11">
        <text>ATP + H2O = ADP + phosphate + H(+)</text>
        <dbReference type="Rhea" id="RHEA:13065"/>
        <dbReference type="ChEBI" id="CHEBI:15377"/>
        <dbReference type="ChEBI" id="CHEBI:15378"/>
        <dbReference type="ChEBI" id="CHEBI:30616"/>
        <dbReference type="ChEBI" id="CHEBI:43474"/>
        <dbReference type="ChEBI" id="CHEBI:456216"/>
        <dbReference type="EC" id="5.6.2.4"/>
    </reaction>
</comment>
<dbReference type="CDD" id="cd17932">
    <property type="entry name" value="DEXQc_UvrD"/>
    <property type="match status" value="1"/>
</dbReference>
<evidence type="ECO:0000256" key="7">
    <source>
        <dbReference type="ARBA" id="ARBA00023235"/>
    </source>
</evidence>
<dbReference type="CDD" id="cd18807">
    <property type="entry name" value="SF1_C_UvrD"/>
    <property type="match status" value="1"/>
</dbReference>
<proteinExistence type="inferred from homology"/>
<evidence type="ECO:0000256" key="13">
    <source>
        <dbReference type="SAM" id="MobiDB-lite"/>
    </source>
</evidence>
<dbReference type="Pfam" id="PF13361">
    <property type="entry name" value="UvrD_C"/>
    <property type="match status" value="1"/>
</dbReference>
<dbReference type="InterPro" id="IPR014017">
    <property type="entry name" value="DNA_helicase_UvrD-like_C"/>
</dbReference>
<dbReference type="FunFam" id="1.10.486.10:FF:000003">
    <property type="entry name" value="ATP-dependent DNA helicase"/>
    <property type="match status" value="1"/>
</dbReference>
<dbReference type="GO" id="GO:0043138">
    <property type="term" value="F:3'-5' DNA helicase activity"/>
    <property type="evidence" value="ECO:0007669"/>
    <property type="project" value="UniProtKB-EC"/>
</dbReference>
<name>A0A916ND36_9FLAO</name>
<evidence type="ECO:0000259" key="14">
    <source>
        <dbReference type="PROSITE" id="PS51198"/>
    </source>
</evidence>
<evidence type="ECO:0000256" key="9">
    <source>
        <dbReference type="ARBA" id="ARBA00034808"/>
    </source>
</evidence>
<dbReference type="InterPro" id="IPR013986">
    <property type="entry name" value="DExx_box_DNA_helicase_dom_sf"/>
</dbReference>
<evidence type="ECO:0000256" key="1">
    <source>
        <dbReference type="ARBA" id="ARBA00009922"/>
    </source>
</evidence>
<dbReference type="EC" id="5.6.2.4" evidence="9"/>
<dbReference type="PROSITE" id="PS51217">
    <property type="entry name" value="UVRD_HELICASE_CTER"/>
    <property type="match status" value="1"/>
</dbReference>
<evidence type="ECO:0000313" key="16">
    <source>
        <dbReference type="EMBL" id="CAG5086228.1"/>
    </source>
</evidence>